<keyword evidence="3" id="KW-1185">Reference proteome</keyword>
<name>A0A0X1U923_ANAPI</name>
<reference evidence="4" key="3">
    <citation type="submission" date="2016-11" db="EMBL/GenBank/DDBJ databases">
        <authorList>
            <person name="Jaros S."/>
            <person name="Januszkiewicz K."/>
            <person name="Wedrychowicz H."/>
        </authorList>
    </citation>
    <scope>NUCLEOTIDE SEQUENCE [LARGE SCALE GENOMIC DNA]</scope>
    <source>
        <strain evidence="4">DSM 1682</strain>
    </source>
</reference>
<sequence length="435" mass="49958">MVLSEKLKSLIQSIATTPEFWKINYYLRSMKKAPHGGVFQIGYPNTFLKYYSVPTYLFFTPNAEIPAPVLDTADKFRAMINSADVDAEELLRYCLSIDPDDLGNPHNGSRMYIATCGKIITYVGRNEMEHMDAASNAIEGKIGYLDNFHIDEESLVFLFIFTLMESFAHRIHDIDEIVNYEKLILPIDKYGLSDVTDAEFERQGFRLNDKYYLYNIFLDTSIGSPISDVPKTIEIIQGIRPPVQILTRCDENLAVPYSRMVSTATVDFQKWRGITLNFDNITEQMKSGKETIVHFDPQTLHKIFVYIKRGADETGAEFYHVNVEQLWNPDIFADAEHVIMTNYIHGTYYPASETFEHIDFSINQYGREIFEAKYRDAEKLTGVSIGVYGNMHYKIWCTRGSNLVPTVWADLVCASLDVPFRSIFMETLAVLIQRI</sequence>
<dbReference type="Proteomes" id="UP000184204">
    <property type="component" value="Unassembled WGS sequence"/>
</dbReference>
<reference evidence="2" key="4">
    <citation type="submission" date="2016-11" db="EMBL/GenBank/DDBJ databases">
        <authorList>
            <person name="Varghese N."/>
            <person name="Submissions S."/>
        </authorList>
    </citation>
    <scope>NUCLEOTIDE SEQUENCE</scope>
    <source>
        <strain evidence="2">DSM 1682</strain>
    </source>
</reference>
<dbReference type="EMBL" id="FQUA01000005">
    <property type="protein sequence ID" value="SHE67802.1"/>
    <property type="molecule type" value="Genomic_DNA"/>
</dbReference>
<reference evidence="1 3" key="1">
    <citation type="journal article" date="2016" name="Genome Announc.">
        <title>Complete Genome Sequence of the Amino Acid-Fermenting Clostridium propionicum X2 (DSM 1682).</title>
        <authorList>
            <person name="Poehlein A."/>
            <person name="Schlien K."/>
            <person name="Chowdhury N.P."/>
            <person name="Gottschalk G."/>
            <person name="Buckel W."/>
            <person name="Daniel R."/>
        </authorList>
    </citation>
    <scope>NUCLEOTIDE SEQUENCE [LARGE SCALE GENOMIC DNA]</scope>
    <source>
        <strain evidence="1 3">X2</strain>
    </source>
</reference>
<evidence type="ECO:0000313" key="3">
    <source>
        <dbReference type="Proteomes" id="UP000068026"/>
    </source>
</evidence>
<accession>A0A0X1U923</accession>
<evidence type="ECO:0000313" key="4">
    <source>
        <dbReference type="Proteomes" id="UP000184204"/>
    </source>
</evidence>
<dbReference type="Proteomes" id="UP000068026">
    <property type="component" value="Chromosome"/>
</dbReference>
<dbReference type="EMBL" id="CP014223">
    <property type="protein sequence ID" value="AMJ41414.1"/>
    <property type="molecule type" value="Genomic_DNA"/>
</dbReference>
<dbReference type="AlphaFoldDB" id="A0A0X1U923"/>
<protein>
    <submittedName>
        <fullName evidence="2">Uncharacterized protein</fullName>
    </submittedName>
</protein>
<dbReference type="RefSeq" id="WP_066050614.1">
    <property type="nucleotide sequence ID" value="NZ_CP014223.1"/>
</dbReference>
<dbReference type="OrthoDB" id="1950923at2"/>
<evidence type="ECO:0000313" key="2">
    <source>
        <dbReference type="EMBL" id="SHE67802.1"/>
    </source>
</evidence>
<proteinExistence type="predicted"/>
<evidence type="ECO:0000313" key="1">
    <source>
        <dbReference type="EMBL" id="AMJ41414.1"/>
    </source>
</evidence>
<gene>
    <name evidence="1" type="ORF">CPRO_18300</name>
    <name evidence="2" type="ORF">SAMN02745151_01428</name>
</gene>
<organism evidence="2 4">
    <name type="scientific">Anaerotignum propionicum DSM 1682</name>
    <dbReference type="NCBI Taxonomy" id="991789"/>
    <lineage>
        <taxon>Bacteria</taxon>
        <taxon>Bacillati</taxon>
        <taxon>Bacillota</taxon>
        <taxon>Clostridia</taxon>
        <taxon>Lachnospirales</taxon>
        <taxon>Anaerotignaceae</taxon>
        <taxon>Anaerotignum</taxon>
    </lineage>
</organism>
<reference evidence="3" key="2">
    <citation type="submission" date="2016-01" db="EMBL/GenBank/DDBJ databases">
        <authorList>
            <person name="Poehlein A."/>
            <person name="Schlien K."/>
            <person name="Gottschalk G."/>
            <person name="Buckel W."/>
            <person name="Daniel R."/>
        </authorList>
    </citation>
    <scope>NUCLEOTIDE SEQUENCE [LARGE SCALE GENOMIC DNA]</scope>
    <source>
        <strain evidence="3">X2</strain>
    </source>
</reference>
<dbReference type="KEGG" id="cpro:CPRO_18300"/>